<dbReference type="PANTHER" id="PTHR30237:SF2">
    <property type="entry name" value="MUREIN TETRAPEPTIDE CARBOXYPEPTIDASE"/>
    <property type="match status" value="1"/>
</dbReference>
<dbReference type="GO" id="GO:0008236">
    <property type="term" value="F:serine-type peptidase activity"/>
    <property type="evidence" value="ECO:0007669"/>
    <property type="project" value="UniProtKB-KW"/>
</dbReference>
<dbReference type="InterPro" id="IPR029062">
    <property type="entry name" value="Class_I_gatase-like"/>
</dbReference>
<comment type="similarity">
    <text evidence="1">Belongs to the peptidase S66 family.</text>
</comment>
<dbReference type="InterPro" id="IPR027461">
    <property type="entry name" value="Carboxypeptidase_A_C_sf"/>
</dbReference>
<name>A0A1B1L2U7_BACTU</name>
<evidence type="ECO:0000313" key="9">
    <source>
        <dbReference type="EMBL" id="ARP56744.1"/>
    </source>
</evidence>
<accession>A0A1B1L2U7</accession>
<feature type="active site" description="Charge relay system" evidence="6">
    <location>
        <position position="204"/>
    </location>
</feature>
<dbReference type="PANTHER" id="PTHR30237">
    <property type="entry name" value="MURAMOYLTETRAPEPTIDE CARBOXYPEPTIDASE"/>
    <property type="match status" value="1"/>
</dbReference>
<dbReference type="InterPro" id="IPR003507">
    <property type="entry name" value="S66_fam"/>
</dbReference>
<evidence type="ECO:0000259" key="8">
    <source>
        <dbReference type="Pfam" id="PF17676"/>
    </source>
</evidence>
<evidence type="ECO:0000256" key="6">
    <source>
        <dbReference type="PIRSR" id="PIRSR028757-1"/>
    </source>
</evidence>
<proteinExistence type="inferred from homology"/>
<dbReference type="Pfam" id="PF02016">
    <property type="entry name" value="Peptidase_S66"/>
    <property type="match status" value="1"/>
</dbReference>
<keyword evidence="5" id="KW-0720">Serine protease</keyword>
<keyword evidence="10" id="KW-1185">Reference proteome</keyword>
<dbReference type="InterPro" id="IPR040449">
    <property type="entry name" value="Peptidase_S66_N"/>
</dbReference>
<dbReference type="Proteomes" id="UP000194143">
    <property type="component" value="Chromosome"/>
</dbReference>
<sequence length="306" mass="33330">MIYPNALKQGDTVMIIAPSGPPTIENVLKGVNVLQEMGLSVIIGKSVYEKYGFLAGSDQVRLDDIHEAFTNNEVKAIFCARGGYGSARLLPHIQYEVIRQNPKIFWGYSDITALHTAVSRYAKLITFHGPMIEELGKGIDSLSLSSFNQLFHPYSTILSASECIVPSSHSTVTSTLVGGNLAVLASIIGSPYEINTDNTLLLLEDIGEEPYRIDRMLNQLLLSGKFNECRGVIFTSCHDCTPSKPSQSLQTILYEYFAPYHIPVLFDLPIGHISPNIGIPLGATATINTNNKTVSISSGIATSYSN</sequence>
<dbReference type="GO" id="GO:0004180">
    <property type="term" value="F:carboxypeptidase activity"/>
    <property type="evidence" value="ECO:0007669"/>
    <property type="project" value="UniProtKB-KW"/>
</dbReference>
<keyword evidence="4" id="KW-0378">Hydrolase</keyword>
<dbReference type="InterPro" id="IPR040921">
    <property type="entry name" value="Peptidase_S66C"/>
</dbReference>
<dbReference type="CDD" id="cd07025">
    <property type="entry name" value="Peptidase_S66"/>
    <property type="match status" value="1"/>
</dbReference>
<dbReference type="AlphaFoldDB" id="A0A1B1L2U7"/>
<keyword evidence="3" id="KW-0645">Protease</keyword>
<dbReference type="GO" id="GO:0006508">
    <property type="term" value="P:proteolysis"/>
    <property type="evidence" value="ECO:0007669"/>
    <property type="project" value="UniProtKB-KW"/>
</dbReference>
<evidence type="ECO:0000256" key="2">
    <source>
        <dbReference type="ARBA" id="ARBA00022645"/>
    </source>
</evidence>
<evidence type="ECO:0000259" key="7">
    <source>
        <dbReference type="Pfam" id="PF02016"/>
    </source>
</evidence>
<feature type="domain" description="LD-carboxypeptidase N-terminal" evidence="7">
    <location>
        <begin position="13"/>
        <end position="129"/>
    </location>
</feature>
<dbReference type="PIRSF" id="PIRSF028757">
    <property type="entry name" value="LD-carboxypeptidase"/>
    <property type="match status" value="1"/>
</dbReference>
<feature type="active site" description="Nucleophile" evidence="6">
    <location>
        <position position="109"/>
    </location>
</feature>
<dbReference type="InterPro" id="IPR027478">
    <property type="entry name" value="LdcA_N"/>
</dbReference>
<reference evidence="9 10" key="1">
    <citation type="submission" date="2017-04" db="EMBL/GenBank/DDBJ databases">
        <title>Complete Genome Sequence of Bacillus thuringiensis type Strain ATCC 10792.</title>
        <authorList>
            <person name="Oh D.-H."/>
            <person name="Park B.-J."/>
            <person name="Shuai W."/>
            <person name="Chelliah R."/>
        </authorList>
    </citation>
    <scope>NUCLEOTIDE SEQUENCE [LARGE SCALE GENOMIC DNA]</scope>
    <source>
        <strain evidence="9 10">ATCC 10792</strain>
    </source>
</reference>
<dbReference type="RefSeq" id="WP_000640064.1">
    <property type="nucleotide sequence ID" value="NZ_CP015350.1"/>
</dbReference>
<gene>
    <name evidence="9" type="ORF">CAB88_06450</name>
</gene>
<dbReference type="EMBL" id="CP021061">
    <property type="protein sequence ID" value="ARP56744.1"/>
    <property type="molecule type" value="Genomic_DNA"/>
</dbReference>
<dbReference type="Gene3D" id="3.40.50.10740">
    <property type="entry name" value="Class I glutamine amidotransferase-like"/>
    <property type="match status" value="1"/>
</dbReference>
<evidence type="ECO:0000256" key="3">
    <source>
        <dbReference type="ARBA" id="ARBA00022670"/>
    </source>
</evidence>
<dbReference type="SUPFAM" id="SSF52317">
    <property type="entry name" value="Class I glutamine amidotransferase-like"/>
    <property type="match status" value="1"/>
</dbReference>
<dbReference type="Gene3D" id="3.50.30.60">
    <property type="entry name" value="LD-carboxypeptidase A C-terminal domain-like"/>
    <property type="match status" value="1"/>
</dbReference>
<evidence type="ECO:0000256" key="4">
    <source>
        <dbReference type="ARBA" id="ARBA00022801"/>
    </source>
</evidence>
<feature type="active site" description="Charge relay system" evidence="6">
    <location>
        <position position="272"/>
    </location>
</feature>
<dbReference type="GeneID" id="67465853"/>
<dbReference type="SMR" id="A0A1B1L2U7"/>
<evidence type="ECO:0000313" key="10">
    <source>
        <dbReference type="Proteomes" id="UP000194143"/>
    </source>
</evidence>
<protein>
    <submittedName>
        <fullName evidence="9">LD-carboxypeptidase</fullName>
    </submittedName>
</protein>
<dbReference type="Pfam" id="PF17676">
    <property type="entry name" value="Peptidase_S66C"/>
    <property type="match status" value="1"/>
</dbReference>
<evidence type="ECO:0000256" key="5">
    <source>
        <dbReference type="ARBA" id="ARBA00022825"/>
    </source>
</evidence>
<organism evidence="9 10">
    <name type="scientific">Bacillus thuringiensis</name>
    <dbReference type="NCBI Taxonomy" id="1428"/>
    <lineage>
        <taxon>Bacteria</taxon>
        <taxon>Bacillati</taxon>
        <taxon>Bacillota</taxon>
        <taxon>Bacilli</taxon>
        <taxon>Bacillales</taxon>
        <taxon>Bacillaceae</taxon>
        <taxon>Bacillus</taxon>
        <taxon>Bacillus cereus group</taxon>
    </lineage>
</organism>
<feature type="domain" description="LD-carboxypeptidase C-terminal" evidence="8">
    <location>
        <begin position="174"/>
        <end position="287"/>
    </location>
</feature>
<dbReference type="SUPFAM" id="SSF141986">
    <property type="entry name" value="LD-carboxypeptidase A C-terminal domain-like"/>
    <property type="match status" value="1"/>
</dbReference>
<evidence type="ECO:0000256" key="1">
    <source>
        <dbReference type="ARBA" id="ARBA00010233"/>
    </source>
</evidence>
<keyword evidence="2 9" id="KW-0121">Carboxypeptidase</keyword>